<feature type="signal peptide" evidence="7">
    <location>
        <begin position="1"/>
        <end position="21"/>
    </location>
</feature>
<comment type="cofactor">
    <cofactor evidence="6">
        <name>Zn(2+)</name>
        <dbReference type="ChEBI" id="CHEBI:29105"/>
    </cofactor>
    <text evidence="6">Binds 1 zinc ion per subunit.</text>
</comment>
<name>A0A916J6X7_9PROT</name>
<reference evidence="9" key="1">
    <citation type="submission" date="2021-04" db="EMBL/GenBank/DDBJ databases">
        <authorList>
            <person name="Hornung B."/>
        </authorList>
    </citation>
    <scope>NUCLEOTIDE SEQUENCE</scope>
    <source>
        <strain evidence="9">G5G6</strain>
    </source>
</reference>
<dbReference type="EMBL" id="CAJQUM010000001">
    <property type="protein sequence ID" value="CAG4883536.1"/>
    <property type="molecule type" value="Genomic_DNA"/>
</dbReference>
<dbReference type="PANTHER" id="PTHR22726">
    <property type="entry name" value="METALLOENDOPEPTIDASE OMA1"/>
    <property type="match status" value="1"/>
</dbReference>
<dbReference type="InterPro" id="IPR051156">
    <property type="entry name" value="Mito/Outer_Membr_Metalloprot"/>
</dbReference>
<keyword evidence="1 6" id="KW-0645">Protease</keyword>
<accession>A0A916J6X7</accession>
<evidence type="ECO:0000313" key="9">
    <source>
        <dbReference type="EMBL" id="CAG4883536.1"/>
    </source>
</evidence>
<dbReference type="GO" id="GO:0004222">
    <property type="term" value="F:metalloendopeptidase activity"/>
    <property type="evidence" value="ECO:0007669"/>
    <property type="project" value="InterPro"/>
</dbReference>
<evidence type="ECO:0000256" key="4">
    <source>
        <dbReference type="ARBA" id="ARBA00022833"/>
    </source>
</evidence>
<dbReference type="PROSITE" id="PS51257">
    <property type="entry name" value="PROKAR_LIPOPROTEIN"/>
    <property type="match status" value="1"/>
</dbReference>
<keyword evidence="5 6" id="KW-0482">Metalloprotease</keyword>
<protein>
    <recommendedName>
        <fullName evidence="8">Peptidase M48 domain-containing protein</fullName>
    </recommendedName>
</protein>
<evidence type="ECO:0000256" key="2">
    <source>
        <dbReference type="ARBA" id="ARBA00022723"/>
    </source>
</evidence>
<evidence type="ECO:0000256" key="6">
    <source>
        <dbReference type="RuleBase" id="RU003983"/>
    </source>
</evidence>
<keyword evidence="3 6" id="KW-0378">Hydrolase</keyword>
<evidence type="ECO:0000256" key="7">
    <source>
        <dbReference type="SAM" id="SignalP"/>
    </source>
</evidence>
<evidence type="ECO:0000256" key="1">
    <source>
        <dbReference type="ARBA" id="ARBA00022670"/>
    </source>
</evidence>
<sequence length="292" mass="31976">MTKRDILVPSMLLLCLLGACATNPITGRDQFVLGVSEETAIARSAQAYQAEMGELGKKGRISTDEKLNARVQLITDRLIDQAVDYRPETRNWAWSVKIIDEAKTVNAFCMAGGRMAVYTGLIEKIKPSDDELAAVIGHEISHALLQHSREQMAEKQATNIGVALLGVAAGASPDQPGLRSLVDLGLLLPHSRRDEDEADRLGIELAAKAGYNPHAAVTLWEKMLRESGNNAKFDWLSTHPASPKRIEALQALEPEMAVYYRQARKTAPPSRAWTATPANERVIDVQTGSKNK</sequence>
<dbReference type="Gene3D" id="3.30.2010.10">
    <property type="entry name" value="Metalloproteases ('zincins'), catalytic domain"/>
    <property type="match status" value="1"/>
</dbReference>
<keyword evidence="10" id="KW-1185">Reference proteome</keyword>
<keyword evidence="4 6" id="KW-0862">Zinc</keyword>
<dbReference type="InterPro" id="IPR001915">
    <property type="entry name" value="Peptidase_M48"/>
</dbReference>
<evidence type="ECO:0000256" key="5">
    <source>
        <dbReference type="ARBA" id="ARBA00023049"/>
    </source>
</evidence>
<dbReference type="CDD" id="cd07331">
    <property type="entry name" value="M48C_Oma1_like"/>
    <property type="match status" value="1"/>
</dbReference>
<keyword evidence="2" id="KW-0479">Metal-binding</keyword>
<comment type="caution">
    <text evidence="9">The sequence shown here is derived from an EMBL/GenBank/DDBJ whole genome shotgun (WGS) entry which is preliminary data.</text>
</comment>
<dbReference type="GO" id="GO:0016020">
    <property type="term" value="C:membrane"/>
    <property type="evidence" value="ECO:0007669"/>
    <property type="project" value="TreeGrafter"/>
</dbReference>
<evidence type="ECO:0000313" key="10">
    <source>
        <dbReference type="Proteomes" id="UP000742786"/>
    </source>
</evidence>
<evidence type="ECO:0000259" key="8">
    <source>
        <dbReference type="Pfam" id="PF01435"/>
    </source>
</evidence>
<feature type="chain" id="PRO_5037103603" description="Peptidase M48 domain-containing protein" evidence="7">
    <location>
        <begin position="22"/>
        <end position="292"/>
    </location>
</feature>
<evidence type="ECO:0000256" key="3">
    <source>
        <dbReference type="ARBA" id="ARBA00022801"/>
    </source>
</evidence>
<gene>
    <name evidence="9" type="ORF">GTOL_11419</name>
</gene>
<comment type="similarity">
    <text evidence="6">Belongs to the peptidase M48 family.</text>
</comment>
<dbReference type="GO" id="GO:0046872">
    <property type="term" value="F:metal ion binding"/>
    <property type="evidence" value="ECO:0007669"/>
    <property type="project" value="UniProtKB-KW"/>
</dbReference>
<dbReference type="RefSeq" id="WP_220635495.1">
    <property type="nucleotide sequence ID" value="NZ_CAJQUM010000001.1"/>
</dbReference>
<feature type="domain" description="Peptidase M48" evidence="8">
    <location>
        <begin position="66"/>
        <end position="252"/>
    </location>
</feature>
<dbReference type="PANTHER" id="PTHR22726:SF1">
    <property type="entry name" value="METALLOENDOPEPTIDASE OMA1, MITOCHONDRIAL"/>
    <property type="match status" value="1"/>
</dbReference>
<proteinExistence type="inferred from homology"/>
<dbReference type="AlphaFoldDB" id="A0A916J6X7"/>
<organism evidence="9 10">
    <name type="scientific">Georgfuchsia toluolica</name>
    <dbReference type="NCBI Taxonomy" id="424218"/>
    <lineage>
        <taxon>Bacteria</taxon>
        <taxon>Pseudomonadati</taxon>
        <taxon>Pseudomonadota</taxon>
        <taxon>Betaproteobacteria</taxon>
        <taxon>Nitrosomonadales</taxon>
        <taxon>Sterolibacteriaceae</taxon>
        <taxon>Georgfuchsia</taxon>
    </lineage>
</organism>
<dbReference type="GO" id="GO:0051603">
    <property type="term" value="P:proteolysis involved in protein catabolic process"/>
    <property type="evidence" value="ECO:0007669"/>
    <property type="project" value="TreeGrafter"/>
</dbReference>
<keyword evidence="7" id="KW-0732">Signal</keyword>
<dbReference type="Proteomes" id="UP000742786">
    <property type="component" value="Unassembled WGS sequence"/>
</dbReference>
<dbReference type="Pfam" id="PF01435">
    <property type="entry name" value="Peptidase_M48"/>
    <property type="match status" value="1"/>
</dbReference>